<dbReference type="SUPFAM" id="SSF90123">
    <property type="entry name" value="ABC transporter transmembrane region"/>
    <property type="match status" value="1"/>
</dbReference>
<dbReference type="GO" id="GO:0016887">
    <property type="term" value="F:ATP hydrolysis activity"/>
    <property type="evidence" value="ECO:0007669"/>
    <property type="project" value="InterPro"/>
</dbReference>
<gene>
    <name evidence="10" type="ordered locus">Ping_2331</name>
</gene>
<evidence type="ECO:0000256" key="3">
    <source>
        <dbReference type="ARBA" id="ARBA00022741"/>
    </source>
</evidence>
<dbReference type="Pfam" id="PF00005">
    <property type="entry name" value="ABC_tran"/>
    <property type="match status" value="1"/>
</dbReference>
<dbReference type="InterPro" id="IPR011527">
    <property type="entry name" value="ABC1_TM_dom"/>
</dbReference>
<dbReference type="KEGG" id="pin:Ping_2331"/>
<evidence type="ECO:0000256" key="5">
    <source>
        <dbReference type="ARBA" id="ARBA00022989"/>
    </source>
</evidence>
<dbReference type="InterPro" id="IPR027417">
    <property type="entry name" value="P-loop_NTPase"/>
</dbReference>
<proteinExistence type="predicted"/>
<accession>A1SX56</accession>
<dbReference type="EMBL" id="CP000510">
    <property type="protein sequence ID" value="ABM04071.1"/>
    <property type="molecule type" value="Genomic_DNA"/>
</dbReference>
<keyword evidence="11" id="KW-1185">Reference proteome</keyword>
<dbReference type="PROSITE" id="PS50929">
    <property type="entry name" value="ABC_TM1F"/>
    <property type="match status" value="1"/>
</dbReference>
<evidence type="ECO:0000313" key="11">
    <source>
        <dbReference type="Proteomes" id="UP000000639"/>
    </source>
</evidence>
<dbReference type="Pfam" id="PF00664">
    <property type="entry name" value="ABC_membrane"/>
    <property type="match status" value="1"/>
</dbReference>
<evidence type="ECO:0000256" key="4">
    <source>
        <dbReference type="ARBA" id="ARBA00022840"/>
    </source>
</evidence>
<organism evidence="10 11">
    <name type="scientific">Psychromonas ingrahamii (strain DSM 17664 / CCUG 51855 / 37)</name>
    <dbReference type="NCBI Taxonomy" id="357804"/>
    <lineage>
        <taxon>Bacteria</taxon>
        <taxon>Pseudomonadati</taxon>
        <taxon>Pseudomonadota</taxon>
        <taxon>Gammaproteobacteria</taxon>
        <taxon>Alteromonadales</taxon>
        <taxon>Psychromonadaceae</taxon>
        <taxon>Psychromonas</taxon>
    </lineage>
</organism>
<keyword evidence="3" id="KW-0547">Nucleotide-binding</keyword>
<dbReference type="Gene3D" id="1.20.1560.10">
    <property type="entry name" value="ABC transporter type 1, transmembrane domain"/>
    <property type="match status" value="1"/>
</dbReference>
<dbReference type="InterPro" id="IPR036640">
    <property type="entry name" value="ABC1_TM_sf"/>
</dbReference>
<feature type="transmembrane region" description="Helical" evidence="7">
    <location>
        <begin position="177"/>
        <end position="196"/>
    </location>
</feature>
<dbReference type="eggNOG" id="COG1132">
    <property type="taxonomic scope" value="Bacteria"/>
</dbReference>
<feature type="transmembrane region" description="Helical" evidence="7">
    <location>
        <begin position="147"/>
        <end position="171"/>
    </location>
</feature>
<evidence type="ECO:0000259" key="9">
    <source>
        <dbReference type="PROSITE" id="PS50929"/>
    </source>
</evidence>
<evidence type="ECO:0000256" key="2">
    <source>
        <dbReference type="ARBA" id="ARBA00022692"/>
    </source>
</evidence>
<dbReference type="HOGENOM" id="CLU_000604_84_3_6"/>
<feature type="transmembrane region" description="Helical" evidence="7">
    <location>
        <begin position="78"/>
        <end position="95"/>
    </location>
</feature>
<dbReference type="SUPFAM" id="SSF52540">
    <property type="entry name" value="P-loop containing nucleoside triphosphate hydrolases"/>
    <property type="match status" value="1"/>
</dbReference>
<dbReference type="PANTHER" id="PTHR24221:SF654">
    <property type="entry name" value="ATP-BINDING CASSETTE SUB-FAMILY B MEMBER 6"/>
    <property type="match status" value="1"/>
</dbReference>
<feature type="domain" description="ABC transmembrane type-1" evidence="9">
    <location>
        <begin position="36"/>
        <end position="320"/>
    </location>
</feature>
<evidence type="ECO:0000256" key="6">
    <source>
        <dbReference type="ARBA" id="ARBA00023136"/>
    </source>
</evidence>
<keyword evidence="5 7" id="KW-1133">Transmembrane helix</keyword>
<dbReference type="Proteomes" id="UP000000639">
    <property type="component" value="Chromosome"/>
</dbReference>
<keyword evidence="2 7" id="KW-0812">Transmembrane</keyword>
<dbReference type="GO" id="GO:0140359">
    <property type="term" value="F:ABC-type transporter activity"/>
    <property type="evidence" value="ECO:0007669"/>
    <property type="project" value="InterPro"/>
</dbReference>
<dbReference type="Gene3D" id="3.40.50.300">
    <property type="entry name" value="P-loop containing nucleotide triphosphate hydrolases"/>
    <property type="match status" value="1"/>
</dbReference>
<dbReference type="PANTHER" id="PTHR24221">
    <property type="entry name" value="ATP-BINDING CASSETTE SUB-FAMILY B"/>
    <property type="match status" value="1"/>
</dbReference>
<sequence length="609" mass="68986">MPALLSIHQSVIKALRLMTKSKFILHYFLLNKFSYLFAIVCIFVVNYLQVEIPRYIQLAVDLLNESTLASKQGLVENVQWVIALSVVMVVIRILSRVYSLNPGRITEATLKNDIFQRLNRLPSTFHAQFASGKLISIINNDLNGIRLFYGIGFLQLFNILFALSLTPIWMWKISPALTLYSVIPIIIASIIFRIGFRRLRALQAERLTRLQDLSEQLMNYLGGIDLIKNQQMGEWVTSELNEVNRRLFDCTMKIAKIQTIFMPILDYANHFMKVLILGLGGYYLLQEKLSIGEITAFLSYSVLLAIPLMHLGRIVTVYQMGMISIDSVQNILNNEVPSTDLLRMDIDQKSALRKSTLLVKNLSYCYPSATNGQSEMVLKDLNFSIEPGEKVGVLGSIGAGKSTLVNCLNHHLSLQAGQIFWGNKDITQVSRQDWRSYVRTITQDPFLFSDTISENVKFGSKQQDQAADQLDMEQVLELSQLSEDVRRFSDGDQTLVGEKGIMLSGGQKQRLSIARALLTPSDLIIMDNVLSAVDYETERTILKGVFNRIEGQSLLVVSHRVSALEYMDKILVLEQGEIIARGTHAQLLESSSYYRHTWQLQQHETEDSA</sequence>
<dbReference type="PROSITE" id="PS00211">
    <property type="entry name" value="ABC_TRANSPORTER_1"/>
    <property type="match status" value="1"/>
</dbReference>
<feature type="domain" description="ABC transporter" evidence="8">
    <location>
        <begin position="357"/>
        <end position="600"/>
    </location>
</feature>
<dbReference type="PROSITE" id="PS50893">
    <property type="entry name" value="ABC_TRANSPORTER_2"/>
    <property type="match status" value="1"/>
</dbReference>
<evidence type="ECO:0000256" key="7">
    <source>
        <dbReference type="SAM" id="Phobius"/>
    </source>
</evidence>
<evidence type="ECO:0000259" key="8">
    <source>
        <dbReference type="PROSITE" id="PS50893"/>
    </source>
</evidence>
<dbReference type="InterPro" id="IPR003439">
    <property type="entry name" value="ABC_transporter-like_ATP-bd"/>
</dbReference>
<dbReference type="InterPro" id="IPR017871">
    <property type="entry name" value="ABC_transporter-like_CS"/>
</dbReference>
<evidence type="ECO:0000313" key="10">
    <source>
        <dbReference type="EMBL" id="ABM04071.1"/>
    </source>
</evidence>
<feature type="transmembrane region" description="Helical" evidence="7">
    <location>
        <begin position="23"/>
        <end position="48"/>
    </location>
</feature>
<feature type="transmembrane region" description="Helical" evidence="7">
    <location>
        <begin position="297"/>
        <end position="315"/>
    </location>
</feature>
<protein>
    <submittedName>
        <fullName evidence="10">ABC-type multidrug/protein/lipid transport system ATP-binding protein</fullName>
    </submittedName>
</protein>
<name>A1SX56_PSYIN</name>
<evidence type="ECO:0000256" key="1">
    <source>
        <dbReference type="ARBA" id="ARBA00004651"/>
    </source>
</evidence>
<dbReference type="InterPro" id="IPR003593">
    <property type="entry name" value="AAA+_ATPase"/>
</dbReference>
<keyword evidence="6 7" id="KW-0472">Membrane</keyword>
<dbReference type="GO" id="GO:0005524">
    <property type="term" value="F:ATP binding"/>
    <property type="evidence" value="ECO:0007669"/>
    <property type="project" value="UniProtKB-KW"/>
</dbReference>
<dbReference type="InterPro" id="IPR039421">
    <property type="entry name" value="Type_1_exporter"/>
</dbReference>
<keyword evidence="4 10" id="KW-0067">ATP-binding</keyword>
<comment type="subcellular location">
    <subcellularLocation>
        <location evidence="1">Cell membrane</location>
        <topology evidence="1">Multi-pass membrane protein</topology>
    </subcellularLocation>
</comment>
<dbReference type="AlphaFoldDB" id="A1SX56"/>
<dbReference type="GO" id="GO:0005886">
    <property type="term" value="C:plasma membrane"/>
    <property type="evidence" value="ECO:0007669"/>
    <property type="project" value="UniProtKB-SubCell"/>
</dbReference>
<dbReference type="STRING" id="357804.Ping_2331"/>
<reference evidence="10 11" key="1">
    <citation type="submission" date="2007-01" db="EMBL/GenBank/DDBJ databases">
        <title>Complete sequence of Psychromonas ingrahamii 37.</title>
        <authorList>
            <consortium name="US DOE Joint Genome Institute"/>
            <person name="Copeland A."/>
            <person name="Lucas S."/>
            <person name="Lapidus A."/>
            <person name="Barry K."/>
            <person name="Detter J.C."/>
            <person name="Glavina del Rio T."/>
            <person name="Hammon N."/>
            <person name="Israni S."/>
            <person name="Dalin E."/>
            <person name="Tice H."/>
            <person name="Pitluck S."/>
            <person name="Thompson L.S."/>
            <person name="Brettin T."/>
            <person name="Bruce D."/>
            <person name="Han C."/>
            <person name="Tapia R."/>
            <person name="Schmutz J."/>
            <person name="Larimer F."/>
            <person name="Land M."/>
            <person name="Hauser L."/>
            <person name="Kyrpides N."/>
            <person name="Ivanova N."/>
            <person name="Staley J."/>
            <person name="Richardson P."/>
        </authorList>
    </citation>
    <scope>NUCLEOTIDE SEQUENCE [LARGE SCALE GENOMIC DNA]</scope>
    <source>
        <strain evidence="10 11">37</strain>
    </source>
</reference>
<dbReference type="SMART" id="SM00382">
    <property type="entry name" value="AAA"/>
    <property type="match status" value="1"/>
</dbReference>